<gene>
    <name evidence="3" type="ORF">POM99_05080</name>
</gene>
<organism evidence="3 4">
    <name type="scientific">Novosphingobium cyanobacteriorum</name>
    <dbReference type="NCBI Taxonomy" id="3024215"/>
    <lineage>
        <taxon>Bacteria</taxon>
        <taxon>Pseudomonadati</taxon>
        <taxon>Pseudomonadota</taxon>
        <taxon>Alphaproteobacteria</taxon>
        <taxon>Sphingomonadales</taxon>
        <taxon>Sphingomonadaceae</taxon>
        <taxon>Novosphingobium</taxon>
    </lineage>
</organism>
<dbReference type="PROSITE" id="PS51257">
    <property type="entry name" value="PROKAR_LIPOPROTEIN"/>
    <property type="match status" value="1"/>
</dbReference>
<comment type="caution">
    <text evidence="3">The sequence shown here is derived from an EMBL/GenBank/DDBJ whole genome shotgun (WGS) entry which is preliminary data.</text>
</comment>
<feature type="domain" description="Thioredoxin-like fold" evidence="2">
    <location>
        <begin position="61"/>
        <end position="246"/>
    </location>
</feature>
<dbReference type="InterPro" id="IPR036249">
    <property type="entry name" value="Thioredoxin-like_sf"/>
</dbReference>
<accession>A0ABT6CH09</accession>
<dbReference type="EMBL" id="JAROCY010000004">
    <property type="protein sequence ID" value="MDF8332568.1"/>
    <property type="molecule type" value="Genomic_DNA"/>
</dbReference>
<sequence length="251" mass="27049">MTLVRNTLFTVSIAALSLGLAACDKKDGDPLATQTTATALAKVAPPAGKEWADVISTTPEGGYRMGNPDAPIKLIEYGSLTCPHCAEFSEKGFPKLRDEYVASGRVSIEFRNFVRDKFDTALVMLTHCGEPESFFALTEQVFANQKELFDKLQPLAQDPAMASVPADKLFPVLGERGGLIDFFAARGIAKDKAAQCLANTGTAQQLADQVQKSVDQYNIEGTPTFIMNGTKIDNVASWEGLEPILQNAGAR</sequence>
<dbReference type="Pfam" id="PF13462">
    <property type="entry name" value="Thioredoxin_4"/>
    <property type="match status" value="1"/>
</dbReference>
<reference evidence="3 4" key="1">
    <citation type="submission" date="2023-03" db="EMBL/GenBank/DDBJ databases">
        <title>Novosphingobium cyanobacteriorum sp. nov., isolated from a eutrophic reservoir during the Microcystis bloom period.</title>
        <authorList>
            <person name="Kang M."/>
            <person name="Le V."/>
            <person name="Ko S.-R."/>
            <person name="Lee S.-A."/>
            <person name="Ahn C.-Y."/>
        </authorList>
    </citation>
    <scope>NUCLEOTIDE SEQUENCE [LARGE SCALE GENOMIC DNA]</scope>
    <source>
        <strain evidence="3 4">HBC54</strain>
    </source>
</reference>
<name>A0ABT6CH09_9SPHN</name>
<dbReference type="Gene3D" id="3.40.30.10">
    <property type="entry name" value="Glutaredoxin"/>
    <property type="match status" value="1"/>
</dbReference>
<keyword evidence="1" id="KW-0732">Signal</keyword>
<dbReference type="Gene3D" id="1.10.40.110">
    <property type="match status" value="1"/>
</dbReference>
<protein>
    <submittedName>
        <fullName evidence="3">Thioredoxin domain-containing protein</fullName>
    </submittedName>
</protein>
<dbReference type="SUPFAM" id="SSF52833">
    <property type="entry name" value="Thioredoxin-like"/>
    <property type="match status" value="1"/>
</dbReference>
<dbReference type="InterPro" id="IPR012336">
    <property type="entry name" value="Thioredoxin-like_fold"/>
</dbReference>
<feature type="chain" id="PRO_5046233405" evidence="1">
    <location>
        <begin position="23"/>
        <end position="251"/>
    </location>
</feature>
<dbReference type="Proteomes" id="UP001222770">
    <property type="component" value="Unassembled WGS sequence"/>
</dbReference>
<keyword evidence="4" id="KW-1185">Reference proteome</keyword>
<proteinExistence type="predicted"/>
<evidence type="ECO:0000313" key="4">
    <source>
        <dbReference type="Proteomes" id="UP001222770"/>
    </source>
</evidence>
<dbReference type="RefSeq" id="WP_277275778.1">
    <property type="nucleotide sequence ID" value="NZ_JAROCY010000004.1"/>
</dbReference>
<evidence type="ECO:0000259" key="2">
    <source>
        <dbReference type="Pfam" id="PF13462"/>
    </source>
</evidence>
<evidence type="ECO:0000313" key="3">
    <source>
        <dbReference type="EMBL" id="MDF8332568.1"/>
    </source>
</evidence>
<evidence type="ECO:0000256" key="1">
    <source>
        <dbReference type="SAM" id="SignalP"/>
    </source>
</evidence>
<feature type="signal peptide" evidence="1">
    <location>
        <begin position="1"/>
        <end position="22"/>
    </location>
</feature>